<organism evidence="2 3">
    <name type="scientific">Zea mays</name>
    <name type="common">Maize</name>
    <dbReference type="NCBI Taxonomy" id="4577"/>
    <lineage>
        <taxon>Eukaryota</taxon>
        <taxon>Viridiplantae</taxon>
        <taxon>Streptophyta</taxon>
        <taxon>Embryophyta</taxon>
        <taxon>Tracheophyta</taxon>
        <taxon>Spermatophyta</taxon>
        <taxon>Magnoliopsida</taxon>
        <taxon>Liliopsida</taxon>
        <taxon>Poales</taxon>
        <taxon>Poaceae</taxon>
        <taxon>PACMAD clade</taxon>
        <taxon>Panicoideae</taxon>
        <taxon>Andropogonodae</taxon>
        <taxon>Andropogoneae</taxon>
        <taxon>Tripsacinae</taxon>
        <taxon>Zea</taxon>
    </lineage>
</organism>
<feature type="compositionally biased region" description="Acidic residues" evidence="1">
    <location>
        <begin position="109"/>
        <end position="118"/>
    </location>
</feature>
<reference evidence="3" key="1">
    <citation type="submission" date="2015-12" db="EMBL/GenBank/DDBJ databases">
        <title>Update maize B73 reference genome by single molecule sequencing technologies.</title>
        <authorList>
            <consortium name="Maize Genome Sequencing Project"/>
            <person name="Ware D."/>
        </authorList>
    </citation>
    <scope>NUCLEOTIDE SEQUENCE [LARGE SCALE GENOMIC DNA]</scope>
    <source>
        <strain evidence="3">cv. B73</strain>
    </source>
</reference>
<feature type="region of interest" description="Disordered" evidence="1">
    <location>
        <begin position="91"/>
        <end position="170"/>
    </location>
</feature>
<sequence>MFSRQTGSYVRLTTQSNDARTSIHAYQQSLTAGAAARRYIIRIEEPKSLSWSRPSRHTNLTFRDTDRPAAAVVNVEAAEIVGVVPASGLVGAHLGRPAAGPGPQGAVVVDDDDDDDAEGGAVAPRRQPSRGGPLAPRGVPLAADAPRRRRRLIGRNHSGEPRRGGLRVPV</sequence>
<evidence type="ECO:0000313" key="2">
    <source>
        <dbReference type="EnsemblPlants" id="Zm00001eb116290_P001"/>
    </source>
</evidence>
<reference evidence="2" key="2">
    <citation type="submission" date="2019-07" db="EMBL/GenBank/DDBJ databases">
        <authorList>
            <person name="Seetharam A."/>
            <person name="Woodhouse M."/>
            <person name="Cannon E."/>
        </authorList>
    </citation>
    <scope>NUCLEOTIDE SEQUENCE [LARGE SCALE GENOMIC DNA]</scope>
    <source>
        <strain evidence="2">cv. B73</strain>
    </source>
</reference>
<dbReference type="Gramene" id="Zm00001eb116290_T001">
    <property type="protein sequence ID" value="Zm00001eb116290_P001"/>
    <property type="gene ID" value="Zm00001eb116290"/>
</dbReference>
<keyword evidence="3" id="KW-1185">Reference proteome</keyword>
<protein>
    <submittedName>
        <fullName evidence="2">Uncharacterized protein</fullName>
    </submittedName>
</protein>
<feature type="compositionally biased region" description="Low complexity" evidence="1">
    <location>
        <begin position="95"/>
        <end position="108"/>
    </location>
</feature>
<dbReference type="Proteomes" id="UP000007305">
    <property type="component" value="Chromosome 2"/>
</dbReference>
<dbReference type="AlphaFoldDB" id="A0A804MW65"/>
<name>A0A804MW65_MAIZE</name>
<accession>A0A804MW65</accession>
<dbReference type="InParanoid" id="A0A804MW65"/>
<dbReference type="EnsemblPlants" id="Zm00001eb116290_T001">
    <property type="protein sequence ID" value="Zm00001eb116290_P001"/>
    <property type="gene ID" value="Zm00001eb116290"/>
</dbReference>
<evidence type="ECO:0000256" key="1">
    <source>
        <dbReference type="SAM" id="MobiDB-lite"/>
    </source>
</evidence>
<evidence type="ECO:0000313" key="3">
    <source>
        <dbReference type="Proteomes" id="UP000007305"/>
    </source>
</evidence>
<reference evidence="2" key="3">
    <citation type="submission" date="2021-05" db="UniProtKB">
        <authorList>
            <consortium name="EnsemblPlants"/>
        </authorList>
    </citation>
    <scope>IDENTIFICATION</scope>
    <source>
        <strain evidence="2">cv. B73</strain>
    </source>
</reference>
<proteinExistence type="predicted"/>